<dbReference type="InterPro" id="IPR001858">
    <property type="entry name" value="Phosphatidylethanolamine-bd_CS"/>
</dbReference>
<dbReference type="EMBL" id="AACZ04071395">
    <property type="status" value="NOT_ANNOTATED_CDS"/>
    <property type="molecule type" value="Genomic_DNA"/>
</dbReference>
<dbReference type="Ensembl" id="ENSPTRT00000078071.1">
    <property type="protein sequence ID" value="ENSPTRP00000087474.1"/>
    <property type="gene ID" value="ENSPTRG00000050013.1"/>
</dbReference>
<dbReference type="Bgee" id="ENSPTRG00000050013">
    <property type="expression patterns" value="Expressed in thymus and 3 other cell types or tissues"/>
</dbReference>
<dbReference type="PANTHER" id="PTHR11362">
    <property type="entry name" value="PHOSPHATIDYLETHANOLAMINE-BINDING PROTEIN"/>
    <property type="match status" value="1"/>
</dbReference>
<accession>A0A2I3TE15</accession>
<proteinExistence type="inferred from homology"/>
<protein>
    <recommendedName>
        <fullName evidence="4">PEBP1</fullName>
    </recommendedName>
</protein>
<evidence type="ECO:0000256" key="1">
    <source>
        <dbReference type="ARBA" id="ARBA00007091"/>
    </source>
</evidence>
<dbReference type="InterPro" id="IPR036610">
    <property type="entry name" value="PEBP-like_sf"/>
</dbReference>
<keyword evidence="3" id="KW-1185">Reference proteome</keyword>
<dbReference type="GO" id="GO:0043409">
    <property type="term" value="P:negative regulation of MAPK cascade"/>
    <property type="evidence" value="ECO:0000318"/>
    <property type="project" value="GO_Central"/>
</dbReference>
<dbReference type="PANTHER" id="PTHR11362:SF103">
    <property type="entry name" value="PHOSPHATIDYLETHANOLAMINE BINDING PROTEIN 1"/>
    <property type="match status" value="1"/>
</dbReference>
<dbReference type="InterPro" id="IPR035810">
    <property type="entry name" value="PEBP_euk"/>
</dbReference>
<dbReference type="SUPFAM" id="SSF49777">
    <property type="entry name" value="PEBP-like"/>
    <property type="match status" value="1"/>
</dbReference>
<dbReference type="GeneTree" id="ENSGT00940000163122"/>
<comment type="similarity">
    <text evidence="1">Belongs to the phosphatidylethanolamine-binding protein family.</text>
</comment>
<evidence type="ECO:0008006" key="4">
    <source>
        <dbReference type="Google" id="ProtNLM"/>
    </source>
</evidence>
<reference evidence="2" key="2">
    <citation type="submission" date="2025-08" db="UniProtKB">
        <authorList>
            <consortium name="Ensembl"/>
        </authorList>
    </citation>
    <scope>IDENTIFICATION</scope>
</reference>
<organism evidence="2 3">
    <name type="scientific">Pan troglodytes</name>
    <name type="common">Chimpanzee</name>
    <dbReference type="NCBI Taxonomy" id="9598"/>
    <lineage>
        <taxon>Eukaryota</taxon>
        <taxon>Metazoa</taxon>
        <taxon>Chordata</taxon>
        <taxon>Craniata</taxon>
        <taxon>Vertebrata</taxon>
        <taxon>Euteleostomi</taxon>
        <taxon>Mammalia</taxon>
        <taxon>Eutheria</taxon>
        <taxon>Euarchontoglires</taxon>
        <taxon>Primates</taxon>
        <taxon>Haplorrhini</taxon>
        <taxon>Catarrhini</taxon>
        <taxon>Hominidae</taxon>
        <taxon>Pan</taxon>
    </lineage>
</organism>
<dbReference type="Gene3D" id="3.90.280.10">
    <property type="entry name" value="PEBP-like"/>
    <property type="match status" value="1"/>
</dbReference>
<name>A0A2I3TE15_PANTR</name>
<dbReference type="Proteomes" id="UP000002277">
    <property type="component" value="Chromosome 1"/>
</dbReference>
<sequence length="168" mass="19198">DLSKRSRPLSLQEVDGQPQHSLHVTYARATVDELGKVNRPTSISWDDLESRKLYTLVLTDPDAPGRKKPQYTEWHHFLVVNMKGNDVSSGPGTDLHRYVWLVYKQDRLLKCDEPILSNGSGGHSGKFKMASFCQKKYELVLVAPVARKRYQAEWDDYVPKVQEQLSGK</sequence>
<dbReference type="OMA" id="QEVICYE"/>
<dbReference type="CDD" id="cd00866">
    <property type="entry name" value="PEBP_euk"/>
    <property type="match status" value="1"/>
</dbReference>
<evidence type="ECO:0000313" key="2">
    <source>
        <dbReference type="Ensembl" id="ENSPTRP00000087474.1"/>
    </source>
</evidence>
<dbReference type="PROSITE" id="PS01220">
    <property type="entry name" value="PBP"/>
    <property type="match status" value="1"/>
</dbReference>
<reference evidence="2 3" key="1">
    <citation type="journal article" date="2005" name="Nature">
        <title>Initial sequence of the chimpanzee genome and comparison with the human genome.</title>
        <authorList>
            <consortium name="Chimpanzee sequencing and analysis consortium"/>
        </authorList>
    </citation>
    <scope>NUCLEOTIDE SEQUENCE [LARGE SCALE GENOMIC DNA]</scope>
</reference>
<dbReference type="Pfam" id="PF01161">
    <property type="entry name" value="PBP"/>
    <property type="match status" value="1"/>
</dbReference>
<dbReference type="InterPro" id="IPR008914">
    <property type="entry name" value="PEBP"/>
</dbReference>
<dbReference type="AlphaFoldDB" id="A0A2I3TE15"/>
<dbReference type="InParanoid" id="A0A2I3TE15"/>
<reference evidence="2" key="3">
    <citation type="submission" date="2025-09" db="UniProtKB">
        <authorList>
            <consortium name="Ensembl"/>
        </authorList>
    </citation>
    <scope>IDENTIFICATION</scope>
</reference>
<evidence type="ECO:0000313" key="3">
    <source>
        <dbReference type="Proteomes" id="UP000002277"/>
    </source>
</evidence>